<gene>
    <name evidence="5" type="ORF">A10D4_08799</name>
</gene>
<evidence type="ECO:0000256" key="2">
    <source>
        <dbReference type="PIRSR" id="PIRSR018249-2"/>
    </source>
</evidence>
<keyword evidence="2" id="KW-0949">S-adenosyl-L-methionine</keyword>
<feature type="binding site" evidence="2">
    <location>
        <begin position="116"/>
        <end position="117"/>
    </location>
    <ligand>
        <name>S-adenosyl-L-methionine</name>
        <dbReference type="ChEBI" id="CHEBI:59789"/>
    </ligand>
</feature>
<dbReference type="OrthoDB" id="108476at2"/>
<keyword evidence="5" id="KW-0808">Transferase</keyword>
<sequence>MPNDNAVGQYSALDDILRCPLCQHALQVDAQQRQWCCQQGHSFDRARQGYIHLLPVQQKRSKQPGDSRDMVMARRQFLALGHYRPLRDEIARLLAAHQATTVNRGAYRLLDAGCGEGYYLSGIVAASDGHQRGYGVDISKLAVQAAAATDKNPDIRWLVASNANLPIHDESIDGLLSLFGFPVYREFARVLKSAGIYIQVDTGEQHLQQLRQIIYPQIINKAAPEDSAPAGFQLLQQQRLYYSVKLTSNSAIQHLLSMTPHRHRASQTGLQRLSLLTELALSVDFQIRVYQRQS</sequence>
<dbReference type="InterPro" id="IPR048647">
    <property type="entry name" value="RlmA_N"/>
</dbReference>
<dbReference type="PATRIC" id="fig|740709.3.peg.1782"/>
<dbReference type="GO" id="GO:0046872">
    <property type="term" value="F:metal ion binding"/>
    <property type="evidence" value="ECO:0007669"/>
    <property type="project" value="UniProtKB-KW"/>
</dbReference>
<dbReference type="PANTHER" id="PTHR43460">
    <property type="entry name" value="METHYLTRANSFERASE"/>
    <property type="match status" value="1"/>
</dbReference>
<feature type="binding site" evidence="2">
    <location>
        <position position="83"/>
    </location>
    <ligand>
        <name>S-adenosyl-L-methionine</name>
        <dbReference type="ChEBI" id="CHEBI:59789"/>
    </ligand>
</feature>
<dbReference type="eggNOG" id="COG2226">
    <property type="taxonomic scope" value="Bacteria"/>
</dbReference>
<dbReference type="InterPro" id="IPR041698">
    <property type="entry name" value="Methyltransf_25"/>
</dbReference>
<dbReference type="GO" id="GO:0032259">
    <property type="term" value="P:methylation"/>
    <property type="evidence" value="ECO:0007669"/>
    <property type="project" value="UniProtKB-KW"/>
</dbReference>
<feature type="binding site" evidence="2">
    <location>
        <position position="206"/>
    </location>
    <ligand>
        <name>S-adenosyl-L-methionine</name>
        <dbReference type="ChEBI" id="CHEBI:59789"/>
    </ligand>
</feature>
<dbReference type="AlphaFoldDB" id="K2KYW9"/>
<dbReference type="STRING" id="740709.A10D4_08799"/>
<dbReference type="Pfam" id="PF21302">
    <property type="entry name" value="Zn_ribbon_RlmA"/>
    <property type="match status" value="1"/>
</dbReference>
<evidence type="ECO:0000256" key="1">
    <source>
        <dbReference type="PIRSR" id="PIRSR018249-1"/>
    </source>
</evidence>
<keyword evidence="6" id="KW-1185">Reference proteome</keyword>
<dbReference type="InterPro" id="IPR029063">
    <property type="entry name" value="SAM-dependent_MTases_sf"/>
</dbReference>
<dbReference type="SUPFAM" id="SSF53335">
    <property type="entry name" value="S-adenosyl-L-methionine-dependent methyltransferases"/>
    <property type="match status" value="1"/>
</dbReference>
<keyword evidence="5" id="KW-0489">Methyltransferase</keyword>
<comment type="caution">
    <text evidence="5">The sequence shown here is derived from an EMBL/GenBank/DDBJ whole genome shotgun (WGS) entry which is preliminary data.</text>
</comment>
<keyword evidence="1" id="KW-0862">Zinc</keyword>
<feature type="binding site" evidence="1">
    <location>
        <position position="37"/>
    </location>
    <ligand>
        <name>Zn(2+)</name>
        <dbReference type="ChEBI" id="CHEBI:29105"/>
    </ligand>
</feature>
<dbReference type="RefSeq" id="WP_008489017.1">
    <property type="nucleotide sequence ID" value="NZ_AMRG01000010.1"/>
</dbReference>
<evidence type="ECO:0000259" key="4">
    <source>
        <dbReference type="Pfam" id="PF21302"/>
    </source>
</evidence>
<evidence type="ECO:0000313" key="6">
    <source>
        <dbReference type="Proteomes" id="UP000014115"/>
    </source>
</evidence>
<dbReference type="PANTHER" id="PTHR43460:SF1">
    <property type="entry name" value="METHYLTRANSFERASE TYPE 11 DOMAIN-CONTAINING PROTEIN"/>
    <property type="match status" value="1"/>
</dbReference>
<accession>K2KYW9</accession>
<feature type="binding site" evidence="1">
    <location>
        <position position="22"/>
    </location>
    <ligand>
        <name>Zn(2+)</name>
        <dbReference type="ChEBI" id="CHEBI:29105"/>
    </ligand>
</feature>
<dbReference type="Gene3D" id="3.40.50.150">
    <property type="entry name" value="Vaccinia Virus protein VP39"/>
    <property type="match status" value="1"/>
</dbReference>
<protein>
    <submittedName>
        <fullName evidence="5">rRNA (Guanine-N(1)-)-methyltransferase</fullName>
    </submittedName>
</protein>
<evidence type="ECO:0000259" key="3">
    <source>
        <dbReference type="Pfam" id="PF13649"/>
    </source>
</evidence>
<feature type="domain" description="23S rRNA (guanine(745)-N(1))-methyltransferase N-terminal" evidence="4">
    <location>
        <begin position="18"/>
        <end position="62"/>
    </location>
</feature>
<keyword evidence="1" id="KW-0479">Metal-binding</keyword>
<feature type="domain" description="Methyltransferase" evidence="3">
    <location>
        <begin position="110"/>
        <end position="195"/>
    </location>
</feature>
<dbReference type="Proteomes" id="UP000014115">
    <property type="component" value="Unassembled WGS sequence"/>
</dbReference>
<dbReference type="CDD" id="cd02440">
    <property type="entry name" value="AdoMet_MTases"/>
    <property type="match status" value="1"/>
</dbReference>
<feature type="binding site" evidence="1">
    <location>
        <position position="19"/>
    </location>
    <ligand>
        <name>Zn(2+)</name>
        <dbReference type="ChEBI" id="CHEBI:29105"/>
    </ligand>
</feature>
<organism evidence="5 6">
    <name type="scientific">Idiomarina xiamenensis 10-D-4</name>
    <dbReference type="NCBI Taxonomy" id="740709"/>
    <lineage>
        <taxon>Bacteria</taxon>
        <taxon>Pseudomonadati</taxon>
        <taxon>Pseudomonadota</taxon>
        <taxon>Gammaproteobacteria</taxon>
        <taxon>Alteromonadales</taxon>
        <taxon>Idiomarinaceae</taxon>
        <taxon>Idiomarina</taxon>
    </lineage>
</organism>
<dbReference type="PIRSF" id="PIRSF018249">
    <property type="entry name" value="MyrA_prd"/>
    <property type="match status" value="1"/>
</dbReference>
<name>K2KYW9_9GAMM</name>
<proteinExistence type="predicted"/>
<dbReference type="GO" id="GO:0008168">
    <property type="term" value="F:methyltransferase activity"/>
    <property type="evidence" value="ECO:0007669"/>
    <property type="project" value="UniProtKB-KW"/>
</dbReference>
<dbReference type="InterPro" id="IPR052939">
    <property type="entry name" value="23S_rRNA_MeTrnsfrase_RlmA"/>
</dbReference>
<reference evidence="5 6" key="1">
    <citation type="journal article" date="2012" name="J. Bacteriol.">
        <title>Genome Sequence of Idiomarina xiamenensis Type Strain 10-D-4.</title>
        <authorList>
            <person name="Lai Q."/>
            <person name="Wang L."/>
            <person name="Wang W."/>
            <person name="Shao Z."/>
        </authorList>
    </citation>
    <scope>NUCLEOTIDE SEQUENCE [LARGE SCALE GENOMIC DNA]</scope>
    <source>
        <strain evidence="5 6">10-D-4</strain>
    </source>
</reference>
<evidence type="ECO:0000313" key="5">
    <source>
        <dbReference type="EMBL" id="EKE82925.1"/>
    </source>
</evidence>
<dbReference type="InterPro" id="IPR016718">
    <property type="entry name" value="rRNA_m1G-MeTrfase_A_prd"/>
</dbReference>
<dbReference type="Pfam" id="PF13649">
    <property type="entry name" value="Methyltransf_25"/>
    <property type="match status" value="1"/>
</dbReference>
<feature type="binding site" evidence="1">
    <location>
        <position position="41"/>
    </location>
    <ligand>
        <name>Zn(2+)</name>
        <dbReference type="ChEBI" id="CHEBI:29105"/>
    </ligand>
</feature>
<dbReference type="EMBL" id="AMRG01000010">
    <property type="protein sequence ID" value="EKE82925.1"/>
    <property type="molecule type" value="Genomic_DNA"/>
</dbReference>